<proteinExistence type="predicted"/>
<dbReference type="RefSeq" id="WP_175605775.1">
    <property type="nucleotide sequence ID" value="NZ_JABWGO010000015.1"/>
</dbReference>
<protein>
    <submittedName>
        <fullName evidence="1">Uncharacterized protein</fullName>
    </submittedName>
</protein>
<gene>
    <name evidence="1" type="ORF">HT134_40335</name>
</gene>
<evidence type="ECO:0000313" key="2">
    <source>
        <dbReference type="Proteomes" id="UP000546126"/>
    </source>
</evidence>
<sequence>MRLKAILTLFAVYAVTAVPVCMPGGWRVIVQPAADDAVEVYYALRPSAPRFAVSIGPFYQAIQVAQQRAEAYPHDLAPPYLLYTPYRLVAPYVTPRGQELASQAISGVDQSHGKPTPYRIVPQVRSVRNSQAALTTLTEDTQHRRPIDEREVLAMYIEPELNRIVVETTTFSQELRRRLAKRYGGLVTMDWDPLRQPMQLL</sequence>
<evidence type="ECO:0000313" key="1">
    <source>
        <dbReference type="EMBL" id="NUW46318.1"/>
    </source>
</evidence>
<dbReference type="EMBL" id="JABWGO010000015">
    <property type="protein sequence ID" value="NUW46318.1"/>
    <property type="molecule type" value="Genomic_DNA"/>
</dbReference>
<keyword evidence="2" id="KW-1185">Reference proteome</keyword>
<accession>A0A7Y6IYF7</accession>
<dbReference type="AlphaFoldDB" id="A0A7Y6IYF7"/>
<comment type="caution">
    <text evidence="1">The sequence shown here is derived from an EMBL/GenBank/DDBJ whole genome shotgun (WGS) entry which is preliminary data.</text>
</comment>
<name>A0A7Y6IYF7_9ACTN</name>
<organism evidence="1 2">
    <name type="scientific">Nonomuraea rhodomycinica</name>
    <dbReference type="NCBI Taxonomy" id="1712872"/>
    <lineage>
        <taxon>Bacteria</taxon>
        <taxon>Bacillati</taxon>
        <taxon>Actinomycetota</taxon>
        <taxon>Actinomycetes</taxon>
        <taxon>Streptosporangiales</taxon>
        <taxon>Streptosporangiaceae</taxon>
        <taxon>Nonomuraea</taxon>
    </lineage>
</organism>
<dbReference type="Proteomes" id="UP000546126">
    <property type="component" value="Unassembled WGS sequence"/>
</dbReference>
<reference evidence="1 2" key="1">
    <citation type="submission" date="2020-06" db="EMBL/GenBank/DDBJ databases">
        <authorList>
            <person name="Chanama M."/>
        </authorList>
    </citation>
    <scope>NUCLEOTIDE SEQUENCE [LARGE SCALE GENOMIC DNA]</scope>
    <source>
        <strain evidence="1 2">TBRC6557</strain>
    </source>
</reference>